<evidence type="ECO:0000313" key="1">
    <source>
        <dbReference type="EMBL" id="VXA54045.1"/>
    </source>
</evidence>
<dbReference type="AlphaFoldDB" id="A0A653K073"/>
<protein>
    <submittedName>
        <fullName evidence="1">Uncharacterized protein</fullName>
    </submittedName>
</protein>
<dbReference type="RefSeq" id="WP_159724579.1">
    <property type="nucleotide sequence ID" value="NZ_LR732744.1"/>
</dbReference>
<name>A0A653K073_9GAMM</name>
<evidence type="ECO:0000313" key="2">
    <source>
        <dbReference type="Proteomes" id="UP000430404"/>
    </source>
</evidence>
<accession>A0A653K073</accession>
<gene>
    <name evidence="1" type="ORF">ACI8B_110110</name>
</gene>
<organism evidence="1 2">
    <name type="scientific">Acinetobacter proteolyticus</name>
    <dbReference type="NCBI Taxonomy" id="1776741"/>
    <lineage>
        <taxon>Bacteria</taxon>
        <taxon>Pseudomonadati</taxon>
        <taxon>Pseudomonadota</taxon>
        <taxon>Gammaproteobacteria</taxon>
        <taxon>Moraxellales</taxon>
        <taxon>Moraxellaceae</taxon>
        <taxon>Acinetobacter</taxon>
    </lineage>
</organism>
<sequence length="134" mass="15983">MSVFFERKLDTTLIENFIHEVFNIKNSEIKVFEQDDFFNGEYLNVDEKIKCLCTYRYLNGDAKTIVDLYRIEDQSPKTMVERLKKLFGENKWDGGVYIENIDGDYLFFNNSFAIPVHIDDDNLEDNEVFFTKKY</sequence>
<proteinExistence type="predicted"/>
<dbReference type="Proteomes" id="UP000430404">
    <property type="component" value="Unassembled WGS sequence"/>
</dbReference>
<reference evidence="1 2" key="1">
    <citation type="submission" date="2019-10" db="EMBL/GenBank/DDBJ databases">
        <authorList>
            <person name="Karimi E."/>
        </authorList>
    </citation>
    <scope>NUCLEOTIDE SEQUENCE [LARGE SCALE GENOMIC DNA]</scope>
    <source>
        <strain evidence="1">Acinetobacter sp. 8BE</strain>
    </source>
</reference>
<dbReference type="EMBL" id="CABWKZ010000003">
    <property type="protein sequence ID" value="VXA54045.1"/>
    <property type="molecule type" value="Genomic_DNA"/>
</dbReference>